<dbReference type="FunFam" id="2.30.30.380:FF:000007">
    <property type="entry name" value="RanBP-type and C3HC4-type zinc finger-containing protein 1"/>
    <property type="match status" value="1"/>
</dbReference>
<keyword evidence="19" id="KW-1185">Reference proteome</keyword>
<dbReference type="InterPro" id="IPR001841">
    <property type="entry name" value="Znf_RING"/>
</dbReference>
<evidence type="ECO:0000256" key="1">
    <source>
        <dbReference type="ARBA" id="ARBA00001798"/>
    </source>
</evidence>
<evidence type="ECO:0000256" key="8">
    <source>
        <dbReference type="ARBA" id="ARBA00022723"/>
    </source>
</evidence>
<evidence type="ECO:0000256" key="10">
    <source>
        <dbReference type="ARBA" id="ARBA00022771"/>
    </source>
</evidence>
<dbReference type="GO" id="GO:0043161">
    <property type="term" value="P:proteasome-mediated ubiquitin-dependent protein catabolic process"/>
    <property type="evidence" value="ECO:0007669"/>
    <property type="project" value="TreeGrafter"/>
</dbReference>
<dbReference type="InterPro" id="IPR036443">
    <property type="entry name" value="Znf_RanBP2_sf"/>
</dbReference>
<dbReference type="FunFam" id="3.30.40.10:FF:000137">
    <property type="entry name" value="RanBP-type and C3HC4-type zinc finger-containing protein 1"/>
    <property type="match status" value="1"/>
</dbReference>
<dbReference type="CDD" id="cd01799">
    <property type="entry name" value="Ubl_HOIL1"/>
    <property type="match status" value="1"/>
</dbReference>
<dbReference type="Gene3D" id="1.20.120.1750">
    <property type="match status" value="1"/>
</dbReference>
<dbReference type="Gene3D" id="2.30.30.380">
    <property type="entry name" value="Zn-finger domain of Sec23/24"/>
    <property type="match status" value="2"/>
</dbReference>
<dbReference type="GO" id="GO:0043130">
    <property type="term" value="F:ubiquitin binding"/>
    <property type="evidence" value="ECO:0007669"/>
    <property type="project" value="TreeGrafter"/>
</dbReference>
<sequence>MKVGVEDVQSQSTVPISMAVYSHMTITQLKEKVNRDYGFHPSLQTWVIGKRLAKDPDTLGSHGVRRDGDTAFLYIRTAKKAQLTKELQQREEERRLLGEIYTAVNGTLEARGTATLTPKKEQEVLVLAPDPAVAPKPPKPAPPPLKPKPKVGWECPQCTFLNKPTRPGCEICASDRPAGYQIPAQYQPDKEEEQRLHSEEMAMLLYQEFSVDFSLGSNAPAARLACEICASDRPVGYQIPAQDQPDKEEEQRLHSEEMAMLLYQETMELQKVQNFQSLLDTDLLSLVPNSEEMDCPVCFNTIEPGEGVTLRECLHSVCRECLKGTIINSMDPEVACPYADHEYTCDGKLQDREIKSLLSQQEYQRFLDLRLNIAENRSENSYHCKTADCQGWCIFEDEVNEFLCPLCNKHNCLLCKAIHEGMNCKEYQDDLRIRSENDIAARQTTEMLKTLVENGEAMHCPRCKIIVQKKDGCDWICCVMCKTEICWVTRGPRWGPNGNGDTSGGCGCRFNVARCHPNCQNCH</sequence>
<feature type="domain" description="RING-type" evidence="17">
    <location>
        <begin position="291"/>
        <end position="519"/>
    </location>
</feature>
<dbReference type="PROSITE" id="PS50053">
    <property type="entry name" value="UBIQUITIN_2"/>
    <property type="match status" value="1"/>
</dbReference>
<dbReference type="GO" id="GO:0061630">
    <property type="term" value="F:ubiquitin protein ligase activity"/>
    <property type="evidence" value="ECO:0007669"/>
    <property type="project" value="UniProtKB-EC"/>
</dbReference>
<dbReference type="Gene3D" id="3.10.20.90">
    <property type="entry name" value="Phosphatidylinositol 3-kinase Catalytic Subunit, Chain A, domain 1"/>
    <property type="match status" value="1"/>
</dbReference>
<comment type="caution">
    <text evidence="18">The sequence shown here is derived from an EMBL/GenBank/DDBJ whole genome shotgun (WGS) entry which is preliminary data.</text>
</comment>
<keyword evidence="11" id="KW-0833">Ubl conjugation pathway</keyword>
<evidence type="ECO:0000313" key="18">
    <source>
        <dbReference type="EMBL" id="RXM93608.1"/>
    </source>
</evidence>
<evidence type="ECO:0000256" key="3">
    <source>
        <dbReference type="ARBA" id="ARBA00008278"/>
    </source>
</evidence>
<dbReference type="PROSITE" id="PS00518">
    <property type="entry name" value="ZF_RING_1"/>
    <property type="match status" value="1"/>
</dbReference>
<dbReference type="InterPro" id="IPR017907">
    <property type="entry name" value="Znf_RING_CS"/>
</dbReference>
<dbReference type="CDD" id="cd16633">
    <property type="entry name" value="mRING-HC-C3HC3D_RBR_HOIL1"/>
    <property type="match status" value="1"/>
</dbReference>
<keyword evidence="8" id="KW-0479">Metal-binding</keyword>
<dbReference type="CDD" id="cd20345">
    <property type="entry name" value="BRcat_RBR_HOIL1"/>
    <property type="match status" value="1"/>
</dbReference>
<keyword evidence="6" id="KW-0597">Phosphoprotein</keyword>
<evidence type="ECO:0000256" key="9">
    <source>
        <dbReference type="ARBA" id="ARBA00022737"/>
    </source>
</evidence>
<accession>A0A444UZS6</accession>
<keyword evidence="10 13" id="KW-0863">Zinc-finger</keyword>
<dbReference type="GO" id="GO:0008270">
    <property type="term" value="F:zinc ion binding"/>
    <property type="evidence" value="ECO:0007669"/>
    <property type="project" value="UniProtKB-KW"/>
</dbReference>
<dbReference type="SUPFAM" id="SSF90209">
    <property type="entry name" value="Ran binding protein zinc finger-like"/>
    <property type="match status" value="1"/>
</dbReference>
<evidence type="ECO:0000259" key="17">
    <source>
        <dbReference type="PROSITE" id="PS51873"/>
    </source>
</evidence>
<dbReference type="SMART" id="SM00184">
    <property type="entry name" value="RING"/>
    <property type="match status" value="1"/>
</dbReference>
<dbReference type="EMBL" id="SCEB01004356">
    <property type="protein sequence ID" value="RXM93608.1"/>
    <property type="molecule type" value="Genomic_DNA"/>
</dbReference>
<proteinExistence type="inferred from homology"/>
<reference evidence="18 19" key="1">
    <citation type="submission" date="2019-01" db="EMBL/GenBank/DDBJ databases">
        <title>Draft Genome and Complete Hox-Cluster Characterization of the Sterlet Sturgeon (Acipenser ruthenus).</title>
        <authorList>
            <person name="Wei Q."/>
        </authorList>
    </citation>
    <scope>NUCLEOTIDE SEQUENCE [LARGE SCALE GENOMIC DNA]</scope>
    <source>
        <strain evidence="18">WHYD16114868_AA</strain>
        <tissue evidence="18">Blood</tissue>
    </source>
</reference>
<evidence type="ECO:0000259" key="16">
    <source>
        <dbReference type="PROSITE" id="PS50199"/>
    </source>
</evidence>
<keyword evidence="12" id="KW-0862">Zinc</keyword>
<dbReference type="PROSITE" id="PS01358">
    <property type="entry name" value="ZF_RANBP2_1"/>
    <property type="match status" value="1"/>
</dbReference>
<evidence type="ECO:0000256" key="7">
    <source>
        <dbReference type="ARBA" id="ARBA00022679"/>
    </source>
</evidence>
<protein>
    <recommendedName>
        <fullName evidence="5">RanBP-type and C3HC4-type zinc finger-containing protein 1</fullName>
        <ecNumber evidence="4">2.3.2.31</ecNumber>
    </recommendedName>
</protein>
<dbReference type="CDD" id="cd20358">
    <property type="entry name" value="Rcat_RBR_HOIL1"/>
    <property type="match status" value="1"/>
</dbReference>
<dbReference type="UniPathway" id="UPA00143"/>
<dbReference type="SUPFAM" id="SSF54236">
    <property type="entry name" value="Ubiquitin-like"/>
    <property type="match status" value="1"/>
</dbReference>
<comment type="similarity">
    <text evidence="3">Belongs to the RBR family.</text>
</comment>
<name>A0A444UZS6_ACIRT</name>
<evidence type="ECO:0000256" key="13">
    <source>
        <dbReference type="PROSITE-ProRule" id="PRU00322"/>
    </source>
</evidence>
<dbReference type="PROSITE" id="PS51873">
    <property type="entry name" value="TRIAD"/>
    <property type="match status" value="1"/>
</dbReference>
<feature type="domain" description="RanBP2-type" evidence="16">
    <location>
        <begin position="148"/>
        <end position="178"/>
    </location>
</feature>
<dbReference type="PANTHER" id="PTHR22770">
    <property type="entry name" value="UBIQUITIN CONJUGATING ENZYME 7 INTERACTING PROTEIN-RELATED"/>
    <property type="match status" value="1"/>
</dbReference>
<evidence type="ECO:0000256" key="12">
    <source>
        <dbReference type="ARBA" id="ARBA00022833"/>
    </source>
</evidence>
<dbReference type="FunFam" id="3.10.20.90:FF:000130">
    <property type="entry name" value="SHANK-associated RH domain interactor"/>
    <property type="match status" value="1"/>
</dbReference>
<dbReference type="GO" id="GO:0009893">
    <property type="term" value="P:positive regulation of metabolic process"/>
    <property type="evidence" value="ECO:0007669"/>
    <property type="project" value="UniProtKB-ARBA"/>
</dbReference>
<evidence type="ECO:0000256" key="5">
    <source>
        <dbReference type="ARBA" id="ARBA00017887"/>
    </source>
</evidence>
<gene>
    <name evidence="18" type="ORF">EOD39_18897</name>
</gene>
<dbReference type="GO" id="GO:0043123">
    <property type="term" value="P:positive regulation of canonical NF-kappaB signal transduction"/>
    <property type="evidence" value="ECO:0007669"/>
    <property type="project" value="TreeGrafter"/>
</dbReference>
<dbReference type="InterPro" id="IPR047558">
    <property type="entry name" value="BRcat_RBR_HOIL1"/>
</dbReference>
<dbReference type="PROSITE" id="PS50089">
    <property type="entry name" value="ZF_RING_2"/>
    <property type="match status" value="1"/>
</dbReference>
<dbReference type="FunFam" id="1.20.120.1750:FF:000026">
    <property type="entry name" value="RANBP2-type and C3HC4-type zinc finger containing 1"/>
    <property type="match status" value="1"/>
</dbReference>
<dbReference type="Proteomes" id="UP000289886">
    <property type="component" value="Unassembled WGS sequence"/>
</dbReference>
<dbReference type="InterPro" id="IPR001876">
    <property type="entry name" value="Znf_RanBP2"/>
</dbReference>
<dbReference type="InterPro" id="IPR047559">
    <property type="entry name" value="HOIL1_RBR_mRING-HC-C3HC3D"/>
</dbReference>
<evidence type="ECO:0000256" key="2">
    <source>
        <dbReference type="ARBA" id="ARBA00004906"/>
    </source>
</evidence>
<evidence type="ECO:0000256" key="6">
    <source>
        <dbReference type="ARBA" id="ARBA00022553"/>
    </source>
</evidence>
<comment type="catalytic activity">
    <reaction evidence="1">
        <text>[E2 ubiquitin-conjugating enzyme]-S-ubiquitinyl-L-cysteine + [acceptor protein]-L-lysine = [E2 ubiquitin-conjugating enzyme]-L-cysteine + [acceptor protein]-N(6)-ubiquitinyl-L-lysine.</text>
        <dbReference type="EC" id="2.3.2.31"/>
    </reaction>
</comment>
<dbReference type="GO" id="GO:0097039">
    <property type="term" value="P:protein linear polyubiquitination"/>
    <property type="evidence" value="ECO:0007669"/>
    <property type="project" value="TreeGrafter"/>
</dbReference>
<keyword evidence="7" id="KW-0808">Transferase</keyword>
<dbReference type="InterPro" id="IPR051628">
    <property type="entry name" value="LUBAC_E3_Ligases"/>
</dbReference>
<organism evidence="18 19">
    <name type="scientific">Acipenser ruthenus</name>
    <name type="common">Sterlet sturgeon</name>
    <dbReference type="NCBI Taxonomy" id="7906"/>
    <lineage>
        <taxon>Eukaryota</taxon>
        <taxon>Metazoa</taxon>
        <taxon>Chordata</taxon>
        <taxon>Craniata</taxon>
        <taxon>Vertebrata</taxon>
        <taxon>Euteleostomi</taxon>
        <taxon>Actinopterygii</taxon>
        <taxon>Chondrostei</taxon>
        <taxon>Acipenseriformes</taxon>
        <taxon>Acipenseridae</taxon>
        <taxon>Acipenser</taxon>
    </lineage>
</organism>
<keyword evidence="9" id="KW-0677">Repeat</keyword>
<dbReference type="SMART" id="SM00547">
    <property type="entry name" value="ZnF_RBZ"/>
    <property type="match status" value="1"/>
</dbReference>
<dbReference type="InterPro" id="IPR047557">
    <property type="entry name" value="Rcat_RBR_HOIL1"/>
</dbReference>
<dbReference type="InterPro" id="IPR013083">
    <property type="entry name" value="Znf_RING/FYVE/PHD"/>
</dbReference>
<dbReference type="Gene3D" id="3.30.40.10">
    <property type="entry name" value="Zinc/RING finger domain, C3HC4 (zinc finger)"/>
    <property type="match status" value="1"/>
</dbReference>
<dbReference type="AlphaFoldDB" id="A0A444UZS6"/>
<evidence type="ECO:0000313" key="19">
    <source>
        <dbReference type="Proteomes" id="UP000289886"/>
    </source>
</evidence>
<dbReference type="InterPro" id="IPR044066">
    <property type="entry name" value="TRIAD_supradom"/>
</dbReference>
<dbReference type="InterPro" id="IPR029071">
    <property type="entry name" value="Ubiquitin-like_domsf"/>
</dbReference>
<dbReference type="PROSITE" id="PS50199">
    <property type="entry name" value="ZF_RANBP2_2"/>
    <property type="match status" value="1"/>
</dbReference>
<dbReference type="PANTHER" id="PTHR22770:SF35">
    <property type="entry name" value="RANBP-TYPE AND C3HC4-TYPE ZINC FINGER-CONTAINING PROTEIN 1"/>
    <property type="match status" value="1"/>
</dbReference>
<feature type="domain" description="Ubiquitin-like" evidence="14">
    <location>
        <begin position="1"/>
        <end position="64"/>
    </location>
</feature>
<feature type="domain" description="RING-type" evidence="15">
    <location>
        <begin position="295"/>
        <end position="337"/>
    </location>
</feature>
<evidence type="ECO:0000259" key="15">
    <source>
        <dbReference type="PROSITE" id="PS50089"/>
    </source>
</evidence>
<dbReference type="SUPFAM" id="SSF57850">
    <property type="entry name" value="RING/U-box"/>
    <property type="match status" value="3"/>
</dbReference>
<evidence type="ECO:0000256" key="11">
    <source>
        <dbReference type="ARBA" id="ARBA00022786"/>
    </source>
</evidence>
<evidence type="ECO:0000256" key="4">
    <source>
        <dbReference type="ARBA" id="ARBA00012251"/>
    </source>
</evidence>
<comment type="pathway">
    <text evidence="2">Protein modification; protein ubiquitination.</text>
</comment>
<dbReference type="InterPro" id="IPR000626">
    <property type="entry name" value="Ubiquitin-like_dom"/>
</dbReference>
<dbReference type="EC" id="2.3.2.31" evidence="4"/>
<evidence type="ECO:0000259" key="14">
    <source>
        <dbReference type="PROSITE" id="PS50053"/>
    </source>
</evidence>
<dbReference type="GO" id="GO:0071797">
    <property type="term" value="C:LUBAC complex"/>
    <property type="evidence" value="ECO:0007669"/>
    <property type="project" value="TreeGrafter"/>
</dbReference>